<dbReference type="InterPro" id="IPR000073">
    <property type="entry name" value="AB_hydrolase_1"/>
</dbReference>
<dbReference type="InterPro" id="IPR029058">
    <property type="entry name" value="AB_hydrolase_fold"/>
</dbReference>
<evidence type="ECO:0000313" key="2">
    <source>
        <dbReference type="EMBL" id="KAA1420395.1"/>
    </source>
</evidence>
<dbReference type="OrthoDB" id="5172953at2"/>
<feature type="domain" description="AB hydrolase-1" evidence="1">
    <location>
        <begin position="34"/>
        <end position="133"/>
    </location>
</feature>
<organism evidence="2 3">
    <name type="scientific">Mumia zhuanghuii</name>
    <dbReference type="NCBI Taxonomy" id="2585211"/>
    <lineage>
        <taxon>Bacteria</taxon>
        <taxon>Bacillati</taxon>
        <taxon>Actinomycetota</taxon>
        <taxon>Actinomycetes</taxon>
        <taxon>Propionibacteriales</taxon>
        <taxon>Nocardioidaceae</taxon>
        <taxon>Mumia</taxon>
    </lineage>
</organism>
<evidence type="ECO:0000259" key="1">
    <source>
        <dbReference type="Pfam" id="PF00561"/>
    </source>
</evidence>
<evidence type="ECO:0000313" key="3">
    <source>
        <dbReference type="Proteomes" id="UP000307768"/>
    </source>
</evidence>
<accession>A0A5Q6RQR6</accession>
<dbReference type="Proteomes" id="UP000307768">
    <property type="component" value="Unassembled WGS sequence"/>
</dbReference>
<dbReference type="PANTHER" id="PTHR43433">
    <property type="entry name" value="HYDROLASE, ALPHA/BETA FOLD FAMILY PROTEIN"/>
    <property type="match status" value="1"/>
</dbReference>
<dbReference type="PANTHER" id="PTHR43433:SF5">
    <property type="entry name" value="AB HYDROLASE-1 DOMAIN-CONTAINING PROTEIN"/>
    <property type="match status" value="1"/>
</dbReference>
<dbReference type="InterPro" id="IPR050471">
    <property type="entry name" value="AB_hydrolase"/>
</dbReference>
<gene>
    <name evidence="2" type="ORF">FE697_015625</name>
</gene>
<sequence length="294" mass="31696">MKSSTSSRPVVRYFDVISSDGTRIRAWTNDADGPPVLLCNGLGTSPYAWPALLRPDCGARVVSWFHRGIGGSARPGDPRRVDVDAHLEDAHAVMQAAGLDRATLVGWSLGVNLAFELAVRSPEKVDAVLAVAGVPGDTFATMLGPARVPGPIARTATVSAARSVGIAGPVLTPVVQRLRHLPYLADVIRHSGLMLPRADRTAAAATVQAFLDVDWRWYMHLAVHASRHERVSLSRVTQPVTFVAGRWDVLAGARQMRSAAERIPGARYVRLNASHFVALEHPDEVHAELLALLD</sequence>
<dbReference type="GO" id="GO:0016787">
    <property type="term" value="F:hydrolase activity"/>
    <property type="evidence" value="ECO:0007669"/>
    <property type="project" value="UniProtKB-KW"/>
</dbReference>
<dbReference type="Pfam" id="PF00561">
    <property type="entry name" value="Abhydrolase_1"/>
    <property type="match status" value="1"/>
</dbReference>
<dbReference type="Gene3D" id="3.40.50.1820">
    <property type="entry name" value="alpha/beta hydrolase"/>
    <property type="match status" value="1"/>
</dbReference>
<dbReference type="EMBL" id="VDFQ02000005">
    <property type="protein sequence ID" value="KAA1420395.1"/>
    <property type="molecule type" value="Genomic_DNA"/>
</dbReference>
<reference evidence="2 3" key="1">
    <citation type="submission" date="2019-09" db="EMBL/GenBank/DDBJ databases">
        <title>Mumia zhuanghuii sp. nov. isolated from the intestinal contents of plateau pika (Ochotona curzoniae) in the Qinghai-Tibet plateau of China.</title>
        <authorList>
            <person name="Tian Z."/>
        </authorList>
    </citation>
    <scope>NUCLEOTIDE SEQUENCE [LARGE SCALE GENOMIC DNA]</scope>
    <source>
        <strain evidence="3">350</strain>
    </source>
</reference>
<protein>
    <submittedName>
        <fullName evidence="2">Alpha/beta hydrolase</fullName>
    </submittedName>
</protein>
<dbReference type="SUPFAM" id="SSF53474">
    <property type="entry name" value="alpha/beta-Hydrolases"/>
    <property type="match status" value="1"/>
</dbReference>
<proteinExistence type="predicted"/>
<keyword evidence="2" id="KW-0378">Hydrolase</keyword>
<dbReference type="RefSeq" id="WP_149770564.1">
    <property type="nucleotide sequence ID" value="NZ_VDFQ02000005.1"/>
</dbReference>
<dbReference type="AlphaFoldDB" id="A0A5Q6RQR6"/>
<name>A0A5Q6RQR6_9ACTN</name>
<comment type="caution">
    <text evidence="2">The sequence shown here is derived from an EMBL/GenBank/DDBJ whole genome shotgun (WGS) entry which is preliminary data.</text>
</comment>